<feature type="transmembrane region" description="Helical" evidence="9">
    <location>
        <begin position="260"/>
        <end position="285"/>
    </location>
</feature>
<feature type="transmembrane region" description="Helical" evidence="9">
    <location>
        <begin position="56"/>
        <end position="77"/>
    </location>
</feature>
<dbReference type="GO" id="GO:1904679">
    <property type="term" value="P:myo-inositol import across plasma membrane"/>
    <property type="evidence" value="ECO:0007669"/>
    <property type="project" value="TreeGrafter"/>
</dbReference>
<feature type="transmembrane region" description="Helical" evidence="9">
    <location>
        <begin position="12"/>
        <end position="41"/>
    </location>
</feature>
<feature type="transmembrane region" description="Helical" evidence="9">
    <location>
        <begin position="297"/>
        <end position="316"/>
    </location>
</feature>
<organism evidence="11 12">
    <name type="scientific">Lipomyces starkeyi NRRL Y-11557</name>
    <dbReference type="NCBI Taxonomy" id="675824"/>
    <lineage>
        <taxon>Eukaryota</taxon>
        <taxon>Fungi</taxon>
        <taxon>Dikarya</taxon>
        <taxon>Ascomycota</taxon>
        <taxon>Saccharomycotina</taxon>
        <taxon>Lipomycetes</taxon>
        <taxon>Lipomycetales</taxon>
        <taxon>Lipomycetaceae</taxon>
        <taxon>Lipomyces</taxon>
    </lineage>
</organism>
<protein>
    <recommendedName>
        <fullName evidence="10">Major facilitator superfamily (MFS) profile domain-containing protein</fullName>
    </recommendedName>
</protein>
<sequence length="502" mass="54324">MNSIEDKFGGLYIWMVTFSAAVGGFLFGYDLTVISGVLALLGSDLGHELSSNEQELVTAMASAGAFVGVVIAGLLLDKYGRRKAVACGAIVFAIGSLIQAASYSIPQMTVGRFIVGLGIGQASMVAPVYIAELSPAKLRGRMVTIDALALTCAQCLGIAFSIGFQRVQHGWRYSVGLGTAPALLLLGLCFVIPETPRFLIMKDQLDAAVEVIGKIYPKASRKEVTDKVKLIQLQLHEDLGLQQLSLQQSFKLLYRDRANLRALVVACGIVGINQFAGTNAFLYYAPKLFAMVGFNDALTVSIVVSGTNFVFGFIPLKYIDTFGRRRLLLWSMWVLPVSLCIGAIAIHQIPISKDLVVKDQKTTWAGVLVLVCVICFIAGFASGLGTVIWQVNELFPLEVRSLGAMMGVCTCWGSNIIVSSTYLSMMKGITPAGTFGFYSALMGVAYVCVYFCYPEVSGMTLEDIKVLFKDGFGVKESERMAKERRRGMNLENMNALEKGAAN</sequence>
<dbReference type="FunFam" id="1.20.1250.20:FF:000073">
    <property type="entry name" value="MFS myo-inositol transporter, putative"/>
    <property type="match status" value="1"/>
</dbReference>
<dbReference type="STRING" id="675824.A0A1E3PTQ8"/>
<accession>A0A1E3PTQ8</accession>
<feature type="transmembrane region" description="Helical" evidence="9">
    <location>
        <begin position="328"/>
        <end position="351"/>
    </location>
</feature>
<dbReference type="PANTHER" id="PTHR48020">
    <property type="entry name" value="PROTON MYO-INOSITOL COTRANSPORTER"/>
    <property type="match status" value="1"/>
</dbReference>
<dbReference type="InterPro" id="IPR050814">
    <property type="entry name" value="Myo-inositol_Transporter"/>
</dbReference>
<dbReference type="Proteomes" id="UP000094385">
    <property type="component" value="Unassembled WGS sequence"/>
</dbReference>
<dbReference type="PROSITE" id="PS00217">
    <property type="entry name" value="SUGAR_TRANSPORT_2"/>
    <property type="match status" value="1"/>
</dbReference>
<feature type="transmembrane region" description="Helical" evidence="9">
    <location>
        <begin position="84"/>
        <end position="105"/>
    </location>
</feature>
<feature type="domain" description="Major facilitator superfamily (MFS) profile" evidence="10">
    <location>
        <begin position="16"/>
        <end position="457"/>
    </location>
</feature>
<dbReference type="PRINTS" id="PR00171">
    <property type="entry name" value="SUGRTRNSPORT"/>
</dbReference>
<keyword evidence="6 9" id="KW-0472">Membrane</keyword>
<comment type="catalytic activity">
    <reaction evidence="7">
        <text>myo-inositol(out) + H(+)(out) = myo-inositol(in) + H(+)(in)</text>
        <dbReference type="Rhea" id="RHEA:60364"/>
        <dbReference type="ChEBI" id="CHEBI:15378"/>
        <dbReference type="ChEBI" id="CHEBI:17268"/>
    </reaction>
</comment>
<dbReference type="GO" id="GO:0016020">
    <property type="term" value="C:membrane"/>
    <property type="evidence" value="ECO:0007669"/>
    <property type="project" value="UniProtKB-SubCell"/>
</dbReference>
<keyword evidence="12" id="KW-1185">Reference proteome</keyword>
<dbReference type="Gene3D" id="1.20.1250.20">
    <property type="entry name" value="MFS general substrate transporter like domains"/>
    <property type="match status" value="1"/>
</dbReference>
<name>A0A1E3PTQ8_LIPST</name>
<evidence type="ECO:0000256" key="3">
    <source>
        <dbReference type="ARBA" id="ARBA00022448"/>
    </source>
</evidence>
<feature type="transmembrane region" description="Helical" evidence="9">
    <location>
        <begin position="170"/>
        <end position="192"/>
    </location>
</feature>
<dbReference type="InterPro" id="IPR005828">
    <property type="entry name" value="MFS_sugar_transport-like"/>
</dbReference>
<dbReference type="InterPro" id="IPR003663">
    <property type="entry name" value="Sugar/inositol_transpt"/>
</dbReference>
<evidence type="ECO:0000256" key="7">
    <source>
        <dbReference type="ARBA" id="ARBA00049119"/>
    </source>
</evidence>
<dbReference type="Pfam" id="PF00083">
    <property type="entry name" value="Sugar_tr"/>
    <property type="match status" value="1"/>
</dbReference>
<feature type="transmembrane region" description="Helical" evidence="9">
    <location>
        <begin position="435"/>
        <end position="453"/>
    </location>
</feature>
<feature type="transmembrane region" description="Helical" evidence="9">
    <location>
        <begin position="363"/>
        <end position="389"/>
    </location>
</feature>
<dbReference type="EMBL" id="KV454314">
    <property type="protein sequence ID" value="ODQ68801.1"/>
    <property type="molecule type" value="Genomic_DNA"/>
</dbReference>
<evidence type="ECO:0000256" key="2">
    <source>
        <dbReference type="ARBA" id="ARBA00010992"/>
    </source>
</evidence>
<evidence type="ECO:0000313" key="11">
    <source>
        <dbReference type="EMBL" id="ODQ68801.1"/>
    </source>
</evidence>
<keyword evidence="3 8" id="KW-0813">Transport</keyword>
<evidence type="ECO:0000259" key="10">
    <source>
        <dbReference type="PROSITE" id="PS50850"/>
    </source>
</evidence>
<dbReference type="GO" id="GO:0005366">
    <property type="term" value="F:myo-inositol:proton symporter activity"/>
    <property type="evidence" value="ECO:0007669"/>
    <property type="project" value="TreeGrafter"/>
</dbReference>
<dbReference type="AlphaFoldDB" id="A0A1E3PTQ8"/>
<dbReference type="InterPro" id="IPR020846">
    <property type="entry name" value="MFS_dom"/>
</dbReference>
<dbReference type="SUPFAM" id="SSF103473">
    <property type="entry name" value="MFS general substrate transporter"/>
    <property type="match status" value="1"/>
</dbReference>
<proteinExistence type="inferred from homology"/>
<evidence type="ECO:0000313" key="12">
    <source>
        <dbReference type="Proteomes" id="UP000094385"/>
    </source>
</evidence>
<feature type="transmembrane region" description="Helical" evidence="9">
    <location>
        <begin position="143"/>
        <end position="164"/>
    </location>
</feature>
<dbReference type="NCBIfam" id="TIGR00879">
    <property type="entry name" value="SP"/>
    <property type="match status" value="1"/>
</dbReference>
<evidence type="ECO:0000256" key="1">
    <source>
        <dbReference type="ARBA" id="ARBA00004141"/>
    </source>
</evidence>
<evidence type="ECO:0000256" key="4">
    <source>
        <dbReference type="ARBA" id="ARBA00022692"/>
    </source>
</evidence>
<feature type="transmembrane region" description="Helical" evidence="9">
    <location>
        <begin position="111"/>
        <end position="131"/>
    </location>
</feature>
<evidence type="ECO:0000256" key="9">
    <source>
        <dbReference type="SAM" id="Phobius"/>
    </source>
</evidence>
<dbReference type="PROSITE" id="PS00216">
    <property type="entry name" value="SUGAR_TRANSPORT_1"/>
    <property type="match status" value="1"/>
</dbReference>
<dbReference type="InterPro" id="IPR005829">
    <property type="entry name" value="Sugar_transporter_CS"/>
</dbReference>
<comment type="subcellular location">
    <subcellularLocation>
        <location evidence="1">Membrane</location>
        <topology evidence="1">Multi-pass membrane protein</topology>
    </subcellularLocation>
</comment>
<dbReference type="PROSITE" id="PS50850">
    <property type="entry name" value="MFS"/>
    <property type="match status" value="1"/>
</dbReference>
<keyword evidence="4 9" id="KW-0812">Transmembrane</keyword>
<dbReference type="OrthoDB" id="5290825at2759"/>
<feature type="transmembrane region" description="Helical" evidence="9">
    <location>
        <begin position="401"/>
        <end position="423"/>
    </location>
</feature>
<keyword evidence="5 9" id="KW-1133">Transmembrane helix</keyword>
<evidence type="ECO:0000256" key="5">
    <source>
        <dbReference type="ARBA" id="ARBA00022989"/>
    </source>
</evidence>
<dbReference type="PANTHER" id="PTHR48020:SF22">
    <property type="entry name" value="MAJOR FACILITATOR SUPERFAMILY (MFS) PROFILE DOMAIN-CONTAINING PROTEIN-RELATED"/>
    <property type="match status" value="1"/>
</dbReference>
<gene>
    <name evidence="11" type="ORF">LIPSTDRAFT_121086</name>
</gene>
<comment type="similarity">
    <text evidence="2 8">Belongs to the major facilitator superfamily. Sugar transporter (TC 2.A.1.1) family.</text>
</comment>
<evidence type="ECO:0000256" key="6">
    <source>
        <dbReference type="ARBA" id="ARBA00023136"/>
    </source>
</evidence>
<reference evidence="11 12" key="1">
    <citation type="journal article" date="2016" name="Proc. Natl. Acad. Sci. U.S.A.">
        <title>Comparative genomics of biotechnologically important yeasts.</title>
        <authorList>
            <person name="Riley R."/>
            <person name="Haridas S."/>
            <person name="Wolfe K.H."/>
            <person name="Lopes M.R."/>
            <person name="Hittinger C.T."/>
            <person name="Goeker M."/>
            <person name="Salamov A.A."/>
            <person name="Wisecaver J.H."/>
            <person name="Long T.M."/>
            <person name="Calvey C.H."/>
            <person name="Aerts A.L."/>
            <person name="Barry K.W."/>
            <person name="Choi C."/>
            <person name="Clum A."/>
            <person name="Coughlan A.Y."/>
            <person name="Deshpande S."/>
            <person name="Douglass A.P."/>
            <person name="Hanson S.J."/>
            <person name="Klenk H.-P."/>
            <person name="LaButti K.M."/>
            <person name="Lapidus A."/>
            <person name="Lindquist E.A."/>
            <person name="Lipzen A.M."/>
            <person name="Meier-Kolthoff J.P."/>
            <person name="Ohm R.A."/>
            <person name="Otillar R.P."/>
            <person name="Pangilinan J.L."/>
            <person name="Peng Y."/>
            <person name="Rokas A."/>
            <person name="Rosa C.A."/>
            <person name="Scheuner C."/>
            <person name="Sibirny A.A."/>
            <person name="Slot J.C."/>
            <person name="Stielow J.B."/>
            <person name="Sun H."/>
            <person name="Kurtzman C.P."/>
            <person name="Blackwell M."/>
            <person name="Grigoriev I.V."/>
            <person name="Jeffries T.W."/>
        </authorList>
    </citation>
    <scope>NUCLEOTIDE SEQUENCE [LARGE SCALE GENOMIC DNA]</scope>
    <source>
        <strain evidence="11 12">NRRL Y-11557</strain>
    </source>
</reference>
<evidence type="ECO:0000256" key="8">
    <source>
        <dbReference type="RuleBase" id="RU003346"/>
    </source>
</evidence>
<dbReference type="InterPro" id="IPR036259">
    <property type="entry name" value="MFS_trans_sf"/>
</dbReference>